<accession>A0A2M9D3N6</accession>
<feature type="transmembrane region" description="Helical" evidence="1">
    <location>
        <begin position="21"/>
        <end position="46"/>
    </location>
</feature>
<feature type="transmembrane region" description="Helical" evidence="1">
    <location>
        <begin position="99"/>
        <end position="125"/>
    </location>
</feature>
<evidence type="ECO:0000313" key="3">
    <source>
        <dbReference type="Proteomes" id="UP000231742"/>
    </source>
</evidence>
<reference evidence="2 3" key="1">
    <citation type="submission" date="2017-11" db="EMBL/GenBank/DDBJ databases">
        <title>Genomic Encyclopedia of Archaeal and Bacterial Type Strains, Phase II (KMG-II): From Individual Species to Whole Genera.</title>
        <authorList>
            <person name="Goeker M."/>
        </authorList>
    </citation>
    <scope>NUCLEOTIDE SEQUENCE [LARGE SCALE GENOMIC DNA]</scope>
    <source>
        <strain evidence="2 3">DSM 16400</strain>
    </source>
</reference>
<evidence type="ECO:0000313" key="2">
    <source>
        <dbReference type="EMBL" id="PJJ78806.1"/>
    </source>
</evidence>
<dbReference type="OrthoDB" id="3261041at2"/>
<feature type="transmembrane region" description="Helical" evidence="1">
    <location>
        <begin position="58"/>
        <end position="78"/>
    </location>
</feature>
<dbReference type="AlphaFoldDB" id="A0A2M9D3N6"/>
<feature type="transmembrane region" description="Helical" evidence="1">
    <location>
        <begin position="329"/>
        <end position="347"/>
    </location>
</feature>
<comment type="caution">
    <text evidence="2">The sequence shown here is derived from an EMBL/GenBank/DDBJ whole genome shotgun (WGS) entry which is preliminary data.</text>
</comment>
<feature type="transmembrane region" description="Helical" evidence="1">
    <location>
        <begin position="486"/>
        <end position="506"/>
    </location>
</feature>
<keyword evidence="1" id="KW-0472">Membrane</keyword>
<dbReference type="RefSeq" id="WP_100389812.1">
    <property type="nucleotide sequence ID" value="NZ_BMZU01000003.1"/>
</dbReference>
<feature type="transmembrane region" description="Helical" evidence="1">
    <location>
        <begin position="302"/>
        <end position="322"/>
    </location>
</feature>
<feature type="transmembrane region" description="Helical" evidence="1">
    <location>
        <begin position="451"/>
        <end position="474"/>
    </location>
</feature>
<organism evidence="2 3">
    <name type="scientific">Salinibacterium amurskyense</name>
    <dbReference type="NCBI Taxonomy" id="205941"/>
    <lineage>
        <taxon>Bacteria</taxon>
        <taxon>Bacillati</taxon>
        <taxon>Actinomycetota</taxon>
        <taxon>Actinomycetes</taxon>
        <taxon>Micrococcales</taxon>
        <taxon>Microbacteriaceae</taxon>
        <taxon>Salinibacterium</taxon>
    </lineage>
</organism>
<feature type="transmembrane region" description="Helical" evidence="1">
    <location>
        <begin position="379"/>
        <end position="399"/>
    </location>
</feature>
<keyword evidence="3" id="KW-1185">Reference proteome</keyword>
<feature type="transmembrane region" description="Helical" evidence="1">
    <location>
        <begin position="233"/>
        <end position="254"/>
    </location>
</feature>
<gene>
    <name evidence="2" type="ORF">CLV85_2385</name>
</gene>
<evidence type="ECO:0000256" key="1">
    <source>
        <dbReference type="SAM" id="Phobius"/>
    </source>
</evidence>
<dbReference type="Proteomes" id="UP000231742">
    <property type="component" value="Unassembled WGS sequence"/>
</dbReference>
<feature type="transmembrane region" description="Helical" evidence="1">
    <location>
        <begin position="172"/>
        <end position="193"/>
    </location>
</feature>
<keyword evidence="1" id="KW-1133">Transmembrane helix</keyword>
<sequence>MVKQFLRLKLTLLANAFRRGPLVASAMGLVLIYSAVLFLIAISAVANLRSTTVEVAGATLVVFGSAVLIGFLVMPLGWNADDPLDPRRFSYLPLTRIKLAALLLLVGAISIPTVMLVGLTIAQIVAWSGTVASALVSVLSGLIVIATAVVGARLASLIAARYLSTRRLREGFGIVAITLVVASLPIAVMLALADYQSQVLPVIRRVAAVLEWTPLGVAFSAPASAATGDSSDVVAKLAIALGFLAILAACWYFLMGYVLARPERSAVETYRSGLGWFRLMPATPLGAIAARSLSYWARDARYFVALAAIPIIPIGMVAALLVGGIGADVIAWIPVPVMCLFLGWSAHNDVAHDNTALWTHVSAHTRGADDRWGRIVPNLLVGIPLAVVGSIITVVIVGNDEALPGLIGLSLCVLFAGLGISSVSSAAFPYAAPLPGHGAFIQPQALVSNAATVQSFTFALSILFALPVLAVVFFNPFTELQPHWAAFIVGVPLGLLVLVIGVYWGGRIMVRRGPELLALSSQN</sequence>
<dbReference type="EMBL" id="PGFH01000002">
    <property type="protein sequence ID" value="PJJ78806.1"/>
    <property type="molecule type" value="Genomic_DNA"/>
</dbReference>
<feature type="transmembrane region" description="Helical" evidence="1">
    <location>
        <begin position="131"/>
        <end position="160"/>
    </location>
</feature>
<name>A0A2M9D3N6_9MICO</name>
<keyword evidence="1" id="KW-0812">Transmembrane</keyword>
<proteinExistence type="predicted"/>
<feature type="transmembrane region" description="Helical" evidence="1">
    <location>
        <begin position="406"/>
        <end position="431"/>
    </location>
</feature>
<protein>
    <submittedName>
        <fullName evidence="2">ABC-2 type transport system permease protein</fullName>
    </submittedName>
</protein>